<reference evidence="1 2" key="1">
    <citation type="journal article" date="2022" name="Hortic Res">
        <title>A haplotype resolved chromosomal level avocado genome allows analysis of novel avocado genes.</title>
        <authorList>
            <person name="Nath O."/>
            <person name="Fletcher S.J."/>
            <person name="Hayward A."/>
            <person name="Shaw L.M."/>
            <person name="Masouleh A.K."/>
            <person name="Furtado A."/>
            <person name="Henry R.J."/>
            <person name="Mitter N."/>
        </authorList>
    </citation>
    <scope>NUCLEOTIDE SEQUENCE [LARGE SCALE GENOMIC DNA]</scope>
    <source>
        <strain evidence="2">cv. Hass</strain>
    </source>
</reference>
<evidence type="ECO:0000313" key="1">
    <source>
        <dbReference type="EMBL" id="KAJ8619962.1"/>
    </source>
</evidence>
<comment type="caution">
    <text evidence="1">The sequence shown here is derived from an EMBL/GenBank/DDBJ whole genome shotgun (WGS) entry which is preliminary data.</text>
</comment>
<sequence length="154" mass="16320">MHTFMCACASASQKFVDALNATGVIPRDISIDSSSSDINCLLGFDDAATAVDSKLPQFPELPSRKAGKISDQEIHSVPDSPMMGTTSSFGSTSSASCLSNLPLIRVHVDDKGGRSGLILEEHFFQLNVGGNPAATISPCLENPSSVFEDDERLE</sequence>
<organism evidence="1 2">
    <name type="scientific">Persea americana</name>
    <name type="common">Avocado</name>
    <dbReference type="NCBI Taxonomy" id="3435"/>
    <lineage>
        <taxon>Eukaryota</taxon>
        <taxon>Viridiplantae</taxon>
        <taxon>Streptophyta</taxon>
        <taxon>Embryophyta</taxon>
        <taxon>Tracheophyta</taxon>
        <taxon>Spermatophyta</taxon>
        <taxon>Magnoliopsida</taxon>
        <taxon>Magnoliidae</taxon>
        <taxon>Laurales</taxon>
        <taxon>Lauraceae</taxon>
        <taxon>Persea</taxon>
    </lineage>
</organism>
<evidence type="ECO:0000313" key="2">
    <source>
        <dbReference type="Proteomes" id="UP001234297"/>
    </source>
</evidence>
<gene>
    <name evidence="1" type="ORF">MRB53_028491</name>
</gene>
<dbReference type="EMBL" id="CM056817">
    <property type="protein sequence ID" value="KAJ8619962.1"/>
    <property type="molecule type" value="Genomic_DNA"/>
</dbReference>
<dbReference type="Proteomes" id="UP001234297">
    <property type="component" value="Chromosome 9"/>
</dbReference>
<protein>
    <submittedName>
        <fullName evidence="1">Uncharacterized protein</fullName>
    </submittedName>
</protein>
<accession>A0ACC2KFR4</accession>
<proteinExistence type="predicted"/>
<name>A0ACC2KFR4_PERAE</name>
<keyword evidence="2" id="KW-1185">Reference proteome</keyword>